<comment type="caution">
    <text evidence="3">The sequence shown here is derived from an EMBL/GenBank/DDBJ whole genome shotgun (WGS) entry which is preliminary data.</text>
</comment>
<dbReference type="PANTHER" id="PTHR43283:SF3">
    <property type="entry name" value="BETA-LACTAMASE FAMILY PROTEIN (AFU_ORTHOLOGUE AFUA_5G07500)"/>
    <property type="match status" value="1"/>
</dbReference>
<feature type="region of interest" description="Disordered" evidence="1">
    <location>
        <begin position="399"/>
        <end position="470"/>
    </location>
</feature>
<dbReference type="InterPro" id="IPR012338">
    <property type="entry name" value="Beta-lactam/transpept-like"/>
</dbReference>
<dbReference type="Pfam" id="PF00144">
    <property type="entry name" value="Beta-lactamase"/>
    <property type="match status" value="1"/>
</dbReference>
<evidence type="ECO:0000313" key="4">
    <source>
        <dbReference type="Proteomes" id="UP001189429"/>
    </source>
</evidence>
<protein>
    <recommendedName>
        <fullName evidence="2">Beta-lactamase-related domain-containing protein</fullName>
    </recommendedName>
</protein>
<feature type="domain" description="Beta-lactamase-related" evidence="2">
    <location>
        <begin position="1406"/>
        <end position="1816"/>
    </location>
</feature>
<dbReference type="Gene3D" id="3.40.710.10">
    <property type="entry name" value="DD-peptidase/beta-lactamase superfamily"/>
    <property type="match status" value="1"/>
</dbReference>
<organism evidence="3 4">
    <name type="scientific">Prorocentrum cordatum</name>
    <dbReference type="NCBI Taxonomy" id="2364126"/>
    <lineage>
        <taxon>Eukaryota</taxon>
        <taxon>Sar</taxon>
        <taxon>Alveolata</taxon>
        <taxon>Dinophyceae</taxon>
        <taxon>Prorocentrales</taxon>
        <taxon>Prorocentraceae</taxon>
        <taxon>Prorocentrum</taxon>
    </lineage>
</organism>
<evidence type="ECO:0000313" key="3">
    <source>
        <dbReference type="EMBL" id="CAK0791744.1"/>
    </source>
</evidence>
<keyword evidence="4" id="KW-1185">Reference proteome</keyword>
<evidence type="ECO:0000256" key="1">
    <source>
        <dbReference type="SAM" id="MobiDB-lite"/>
    </source>
</evidence>
<evidence type="ECO:0000259" key="2">
    <source>
        <dbReference type="Pfam" id="PF00144"/>
    </source>
</evidence>
<feature type="compositionally biased region" description="Low complexity" evidence="1">
    <location>
        <begin position="430"/>
        <end position="470"/>
    </location>
</feature>
<dbReference type="EMBL" id="CAUYUJ010000647">
    <property type="protein sequence ID" value="CAK0791744.1"/>
    <property type="molecule type" value="Genomic_DNA"/>
</dbReference>
<dbReference type="Proteomes" id="UP001189429">
    <property type="component" value="Unassembled WGS sequence"/>
</dbReference>
<dbReference type="PANTHER" id="PTHR43283">
    <property type="entry name" value="BETA-LACTAMASE-RELATED"/>
    <property type="match status" value="1"/>
</dbReference>
<reference evidence="3" key="1">
    <citation type="submission" date="2023-10" db="EMBL/GenBank/DDBJ databases">
        <authorList>
            <person name="Chen Y."/>
            <person name="Shah S."/>
            <person name="Dougan E. K."/>
            <person name="Thang M."/>
            <person name="Chan C."/>
        </authorList>
    </citation>
    <scope>NUCLEOTIDE SEQUENCE [LARGE SCALE GENOMIC DNA]</scope>
</reference>
<dbReference type="InterPro" id="IPR001466">
    <property type="entry name" value="Beta-lactam-related"/>
</dbReference>
<sequence length="1840" mass="199711">MQIQCDLSPLAAEAQMLDQVPLACREPEATKIFTQYKSTIAPSSAYSALSNLLGGVRDIGVAAELLSVGPKEVCLTWQARREQEATEVEILRDWEVKRTSGMQLPSYVRLMHPGKLLRLHLQDHQTIWVALRVVETMANEPISSPSEYANSLMRITGEALSAPEFVRSYALTLVEVLAFLRPDVTDSWLRHRRAFQSRVAVLRGSVLTGDYDNVRQLPEVVSRGAKFTGSLARAHGSIKAATIASICGGNATLERGLAEARSNVWVFTRRVAQMPACPGLRVVPRHSAEADLVEPTCPSEVLLFDVVWRWACEEFEGPVRVVEKAGRGGYQWVIFAPVISCHLRHLFGGHEVIEEKVAAYGFKFAAVRATSSGARTPGNKCGIPAEHIGLIYVHRSASAPAPEQQAPLTPRGAYGRPRPERRQETGLAVAPSRGSRSPGAPARAPWAASPRGAGSQAAQQRPAASAAAAAAVAGGPHGAAAASRKPRLDTGVWGIHEGLERLPETFTGSSGHYLGSDLALEPQSAARAAQLVGIAAWQLLLKPFTATILKNSIGLYTFTLVLTLLTAWASPQPLLHARDQDHGARGGNFVQQLLDDLEKKQNDSLQKSLEDFNRSQRDHVGQLLKTYDAKLQEHIAELTLRQNSIDKQLSDLTSDSERNYNILEKGSATTTCLTPSILKLRCSAYAAKTAVWSSFSELLKTANIGEDQASICGPPARRFFEIRFRGCSAAINAARTFPAQRRDGEWTKLQCPAANGTETAYLFVSPNKNPKTERNESLLRELRKTVLTLYPALGGKLRIARPGGILFVDSDPVARALSPKPGEVYYNWQFTVWESHKIDKDAVFRKIAEYGKGRFAGFYASRHYQRKDKIDYLRRLLKTNTTIFIAEARCAVEAFQLLLPDVVCDWWVAEATHYANGAYASLDRICSSIPSWAIGSVQVAIAVLDDPLRLRLQEISDRAAVAAHVGFVDAFDEIAAADAAAEADRREQGRRWRHRCRVLSTGGGPAPLEFGAGAFHAPLLKSATDSSPGPGGLAYSIWQRAGDWGAEALLQVALHMPSGFPMSLALDMSEPVFPPKGSEAGGAAEIIWKPEDIRPLSLKNTDNTTCCSIVDIMLRSVVSAGVSPIQQGFVARRRLAQDIVDLDCEARACGRPSNARILPVLASWNIAAAFPSLRRSAFDHVRICAGMKLKPKKCQLIPLIAAFAIQMVESIRDRLRAIVPEWIQFAIVKVASYLGYLMGPDAAAEMWGAEGPTAATIKEYNIKAIPCMPRVAQFGLPPRALVQAETGVIDELGHVPPSTFATRGTARASECGAVDVAPVSLACVAALIRAALVVLDWKTPLAGLRRAPDRAAPDISRPYLDFAPENLDGRMGDKREVAASGRKRALGAPRAPSLAQRDVERLRRQLRVPVERGRWPGVAAAVYVGGRLELLEEAGYADVEAGTPMTKDGRDSLVRVYSMTKCVIAAAVMQLVEARLLGLDDELGKHLPAFSHMRVVLEGADGKPDWDRVVPASRPIRIRHLLTHTSGISSGLAPGIDGPKVRSARERAWCEIYGPLVRAVDSGSIRDLGQWVGELAKLPLFSHPGQLYGYGYSYDILGHLVEVKTGRKLVDYLAERVFRPLGMRDTRFDATSAGHARRLSALYRCTRSPRFGGNGRSLRLARVDPPRRGAPSRWQARCRVPSGGGALTSLEGGLLSTLSDYSKFLLAVVSGGKHPESGARILTPSSAEQMLTDQTALLAEGGKLPPRNANPYNDRGLGLSCLGELQRRGAPAWGRWFDGVPGVRLWGGAASSAFKYDPNGGRPILAVVMTQVFPQEDGTVISTLLKGVREGLRGGAAGEA</sequence>
<name>A0ABN9PMY0_9DINO</name>
<dbReference type="SUPFAM" id="SSF56601">
    <property type="entry name" value="beta-lactamase/transpeptidase-like"/>
    <property type="match status" value="1"/>
</dbReference>
<proteinExistence type="predicted"/>
<gene>
    <name evidence="3" type="ORF">PCOR1329_LOCUS2549</name>
</gene>
<dbReference type="InterPro" id="IPR050789">
    <property type="entry name" value="Diverse_Enzym_Activities"/>
</dbReference>
<accession>A0ABN9PMY0</accession>